<dbReference type="Pfam" id="PF07723">
    <property type="entry name" value="LRR_2"/>
    <property type="match status" value="1"/>
</dbReference>
<dbReference type="AlphaFoldDB" id="A0A9D3UA08"/>
<organism evidence="1 2">
    <name type="scientific">Gossypium stocksii</name>
    <dbReference type="NCBI Taxonomy" id="47602"/>
    <lineage>
        <taxon>Eukaryota</taxon>
        <taxon>Viridiplantae</taxon>
        <taxon>Streptophyta</taxon>
        <taxon>Embryophyta</taxon>
        <taxon>Tracheophyta</taxon>
        <taxon>Spermatophyta</taxon>
        <taxon>Magnoliopsida</taxon>
        <taxon>eudicotyledons</taxon>
        <taxon>Gunneridae</taxon>
        <taxon>Pentapetalae</taxon>
        <taxon>rosids</taxon>
        <taxon>malvids</taxon>
        <taxon>Malvales</taxon>
        <taxon>Malvaceae</taxon>
        <taxon>Malvoideae</taxon>
        <taxon>Gossypium</taxon>
    </lineage>
</organism>
<reference evidence="1 2" key="1">
    <citation type="journal article" date="2021" name="Plant Biotechnol. J.">
        <title>Multi-omics assisted identification of the key and species-specific regulatory components of drought-tolerant mechanisms in Gossypium stocksii.</title>
        <authorList>
            <person name="Yu D."/>
            <person name="Ke L."/>
            <person name="Zhang D."/>
            <person name="Wu Y."/>
            <person name="Sun Y."/>
            <person name="Mei J."/>
            <person name="Sun J."/>
            <person name="Sun Y."/>
        </authorList>
    </citation>
    <scope>NUCLEOTIDE SEQUENCE [LARGE SCALE GENOMIC DNA]</scope>
    <source>
        <strain evidence="2">cv. E1</strain>
        <tissue evidence="1">Leaf</tissue>
    </source>
</reference>
<evidence type="ECO:0000313" key="2">
    <source>
        <dbReference type="Proteomes" id="UP000828251"/>
    </source>
</evidence>
<dbReference type="Gene3D" id="3.80.10.10">
    <property type="entry name" value="Ribonuclease Inhibitor"/>
    <property type="match status" value="1"/>
</dbReference>
<dbReference type="EMBL" id="JAIQCV010000013">
    <property type="protein sequence ID" value="KAH1032595.1"/>
    <property type="molecule type" value="Genomic_DNA"/>
</dbReference>
<evidence type="ECO:0000313" key="1">
    <source>
        <dbReference type="EMBL" id="KAH1032595.1"/>
    </source>
</evidence>
<name>A0A9D3UA08_9ROSI</name>
<gene>
    <name evidence="1" type="ORF">J1N35_044769</name>
</gene>
<accession>A0A9D3UA08</accession>
<dbReference type="OrthoDB" id="612216at2759"/>
<dbReference type="InterPro" id="IPR013101">
    <property type="entry name" value="LRR_PRU1-like"/>
</dbReference>
<dbReference type="Proteomes" id="UP000828251">
    <property type="component" value="Unassembled WGS sequence"/>
</dbReference>
<keyword evidence="2" id="KW-1185">Reference proteome</keyword>
<dbReference type="SUPFAM" id="SSF52047">
    <property type="entry name" value="RNI-like"/>
    <property type="match status" value="1"/>
</dbReference>
<sequence length="95" mass="10468">MVHKNPLNQITIPTNCCLPNLKGLHLTFLKFSDDESIRRLLSSCNSMEELLVQSCELSNLNKLSVCHPTLKKLTISGGYIAPSCEVELTPESGLP</sequence>
<protein>
    <submittedName>
        <fullName evidence="1">Uncharacterized protein</fullName>
    </submittedName>
</protein>
<comment type="caution">
    <text evidence="1">The sequence shown here is derived from an EMBL/GenBank/DDBJ whole genome shotgun (WGS) entry which is preliminary data.</text>
</comment>
<dbReference type="InterPro" id="IPR032675">
    <property type="entry name" value="LRR_dom_sf"/>
</dbReference>
<proteinExistence type="predicted"/>